<evidence type="ECO:0000313" key="2">
    <source>
        <dbReference type="Proteomes" id="UP000824533"/>
    </source>
</evidence>
<proteinExistence type="predicted"/>
<accession>A0ACC1CMT1</accession>
<gene>
    <name evidence="1" type="ORF">K1T71_011067</name>
</gene>
<dbReference type="EMBL" id="CM034406">
    <property type="protein sequence ID" value="KAJ0172891.1"/>
    <property type="molecule type" value="Genomic_DNA"/>
</dbReference>
<sequence length="274" mass="29484">MVLYEVEGKTFLITGGASGLGAAYVEAFLGLGAKNIAVLDVAEEAGEALAGRMNESNPGKVIFIKCDVSKEDEITKAFNKVVAAFKQIDVLINNAGIMVDAPDFWRTACDVNWQGLVSFTMKAITHMSKAEGGAGGTIINISSTAALKKYRFLSIYCGAKMAVLHFSQSLAMDPFFDETGVRVLAICIGPTDTPLIQGLENKAYCPKLGKVFVKESTMQKDSQTVSSAVNAFVMMYKTGPPGSIWYSNKNKAGRDITSIIDEAFADFQKKILEA</sequence>
<evidence type="ECO:0000313" key="1">
    <source>
        <dbReference type="EMBL" id="KAJ0172891.1"/>
    </source>
</evidence>
<protein>
    <submittedName>
        <fullName evidence="1">Uncharacterized protein</fullName>
    </submittedName>
</protein>
<organism evidence="1 2">
    <name type="scientific">Dendrolimus kikuchii</name>
    <dbReference type="NCBI Taxonomy" id="765133"/>
    <lineage>
        <taxon>Eukaryota</taxon>
        <taxon>Metazoa</taxon>
        <taxon>Ecdysozoa</taxon>
        <taxon>Arthropoda</taxon>
        <taxon>Hexapoda</taxon>
        <taxon>Insecta</taxon>
        <taxon>Pterygota</taxon>
        <taxon>Neoptera</taxon>
        <taxon>Endopterygota</taxon>
        <taxon>Lepidoptera</taxon>
        <taxon>Glossata</taxon>
        <taxon>Ditrysia</taxon>
        <taxon>Bombycoidea</taxon>
        <taxon>Lasiocampidae</taxon>
        <taxon>Dendrolimus</taxon>
    </lineage>
</organism>
<dbReference type="Proteomes" id="UP000824533">
    <property type="component" value="Linkage Group LG20"/>
</dbReference>
<comment type="caution">
    <text evidence="1">The sequence shown here is derived from an EMBL/GenBank/DDBJ whole genome shotgun (WGS) entry which is preliminary data.</text>
</comment>
<reference evidence="1 2" key="1">
    <citation type="journal article" date="2021" name="Front. Genet.">
        <title>Chromosome-Level Genome Assembly Reveals Significant Gene Expansion in the Toll and IMD Signaling Pathways of Dendrolimus kikuchii.</title>
        <authorList>
            <person name="Zhou J."/>
            <person name="Wu P."/>
            <person name="Xiong Z."/>
            <person name="Liu N."/>
            <person name="Zhao N."/>
            <person name="Ji M."/>
            <person name="Qiu Y."/>
            <person name="Yang B."/>
        </authorList>
    </citation>
    <scope>NUCLEOTIDE SEQUENCE [LARGE SCALE GENOMIC DNA]</scope>
    <source>
        <strain evidence="1">Ann1</strain>
    </source>
</reference>
<keyword evidence="2" id="KW-1185">Reference proteome</keyword>
<name>A0ACC1CMT1_9NEOP</name>